<dbReference type="PANTHER" id="PTHR43047:SF78">
    <property type="entry name" value="SENSORY_REGULATORY PROTEIN RPFC"/>
    <property type="match status" value="1"/>
</dbReference>
<dbReference type="InterPro" id="IPR005467">
    <property type="entry name" value="His_kinase_dom"/>
</dbReference>
<name>A0AB73FXQ1_9BURK</name>
<dbReference type="Gene3D" id="1.10.287.130">
    <property type="match status" value="1"/>
</dbReference>
<reference evidence="25 26" key="1">
    <citation type="submission" date="2015-11" db="EMBL/GenBank/DDBJ databases">
        <title>Expanding the genomic diversity of Burkholderia species for the development of highly accurate diagnostics.</title>
        <authorList>
            <person name="Sahl J."/>
            <person name="Keim P."/>
            <person name="Wagner D."/>
        </authorList>
    </citation>
    <scope>NUCLEOTIDE SEQUENCE [LARGE SCALE GENOMIC DNA]</scope>
    <source>
        <strain evidence="25 26">MSMB2058</strain>
    </source>
</reference>
<evidence type="ECO:0000256" key="10">
    <source>
        <dbReference type="ARBA" id="ARBA00022777"/>
    </source>
</evidence>
<dbReference type="Gene3D" id="3.40.50.2300">
    <property type="match status" value="1"/>
</dbReference>
<dbReference type="InterPro" id="IPR035965">
    <property type="entry name" value="PAS-like_dom_sf"/>
</dbReference>
<evidence type="ECO:0000256" key="2">
    <source>
        <dbReference type="ARBA" id="ARBA00004429"/>
    </source>
</evidence>
<dbReference type="CDD" id="cd17546">
    <property type="entry name" value="REC_hyHK_CKI1_RcsC-like"/>
    <property type="match status" value="1"/>
</dbReference>
<dbReference type="AlphaFoldDB" id="A0AB73FXQ1"/>
<dbReference type="PRINTS" id="PR00344">
    <property type="entry name" value="BCTRLSENSOR"/>
</dbReference>
<evidence type="ECO:0000256" key="14">
    <source>
        <dbReference type="ARBA" id="ARBA00023026"/>
    </source>
</evidence>
<evidence type="ECO:0000259" key="22">
    <source>
        <dbReference type="PROSITE" id="PS50109"/>
    </source>
</evidence>
<evidence type="ECO:0000256" key="3">
    <source>
        <dbReference type="ARBA" id="ARBA00012438"/>
    </source>
</evidence>
<feature type="domain" description="Response regulatory" evidence="23">
    <location>
        <begin position="785"/>
        <end position="899"/>
    </location>
</feature>
<comment type="catalytic activity">
    <reaction evidence="1">
        <text>ATP + protein L-histidine = ADP + protein N-phospho-L-histidine.</text>
        <dbReference type="EC" id="2.7.13.3"/>
    </reaction>
</comment>
<feature type="domain" description="Histidine kinase" evidence="22">
    <location>
        <begin position="538"/>
        <end position="759"/>
    </location>
</feature>
<dbReference type="SMART" id="SM00448">
    <property type="entry name" value="REC"/>
    <property type="match status" value="1"/>
</dbReference>
<feature type="modified residue" description="4-aspartylphosphate" evidence="19">
    <location>
        <position position="834"/>
    </location>
</feature>
<keyword evidence="14" id="KW-0843">Virulence</keyword>
<evidence type="ECO:0000256" key="9">
    <source>
        <dbReference type="ARBA" id="ARBA00022729"/>
    </source>
</evidence>
<dbReference type="GO" id="GO:0000155">
    <property type="term" value="F:phosphorelay sensor kinase activity"/>
    <property type="evidence" value="ECO:0007669"/>
    <property type="project" value="InterPro"/>
</dbReference>
<sequence length="1009" mass="110032">MAQQTDGDLLSSARSSPAPLEPGAGEPEALNRYQRTMLYGGGALVSIVFVLVTAVVLHSLVKDYVAERAAEFGVRKVLVQLELLARENALKVGIVHEESVWDHRQPADPSLVDTFVAQRGRIVLQGNPNFDPLLVLGDIPAQPDRTTLARYLALAEDFSYRVGAYTKVQGRSLSGYFYSPDGHFLTIQPAPADANPLESHHVTSTAQLLQRIAPVLGDSGTSALARQLLTDRNPVWLLPSGDPFSHKQVVRLVQAGLDHGKPFVFFVTDVPVDTLRTRLAGSRHEEASVIVDQAGQLVLSTEPVESGNTLTSRIMRTSLPKWAGKKPDLHYRDGFFVFRDQLPGAGWMLVYAFSWRTIIAETWPRLAGYAGAMLFAIAVIWTFVILLDRKVFTPGYERSQRIFESENLNRTMVSTAPSGLALLSYASGEILLQNDVMRTWGERADASQPPLHARLLERYRRAPPAIASETGLDVQLPLADGSNVDLHASAVRTKYHGADVLLCNVIDITARKNIERTLEEARIAADAANRAKSTFLATMSHEIRTPLNAIFGHLELLDHSPLSPVQSKRLRTAMSSSTALLGIINDILDLSKVESGQMSIETIRFDLAELAREVAATLASVAQAKTLQFECMIADTLAPRYLGDPTRIRQIMMNLVGNAIKFTDSGEVLLEVYPEDEATRDSAIVIGVVDSGIGMTPDQQQNLFKEFSQADASITRRFGGTGLGLSLCKKLAELMGGKIDFTSETGVGSTFIVTLPLHADVDAGAEAAPSPSAASSAEEPVAVTRVLVVDDHPVNRELIHDQLELLGYQSDVASGGMAALRLLGERRYDMVLTDLNMPGMDGYTLAEFLRDRRASLPIIAITAHATEKERQRCKHAGIDGVLLKPLSLEALDNEIREQVCHLKGASRTAFAAADPAQGTLSETMRNGLAESLEASSRLIHHALASNDMGAVLSQLHRIKGAFAMIHEVEMVQLCEHLEGLGKANDNQAILEQFPKLDLLAQSILRRRVA</sequence>
<evidence type="ECO:0000259" key="23">
    <source>
        <dbReference type="PROSITE" id="PS50110"/>
    </source>
</evidence>
<dbReference type="Pfam" id="PF02518">
    <property type="entry name" value="HATPase_c"/>
    <property type="match status" value="1"/>
</dbReference>
<keyword evidence="5" id="KW-0997">Cell inner membrane</keyword>
<dbReference type="Pfam" id="PF00512">
    <property type="entry name" value="HisKA"/>
    <property type="match status" value="1"/>
</dbReference>
<dbReference type="InterPro" id="IPR003594">
    <property type="entry name" value="HATPase_dom"/>
</dbReference>
<keyword evidence="4" id="KW-1003">Cell membrane</keyword>
<dbReference type="EC" id="2.7.13.3" evidence="3"/>
<dbReference type="SMART" id="SM00388">
    <property type="entry name" value="HisKA"/>
    <property type="match status" value="1"/>
</dbReference>
<dbReference type="PROSITE" id="PS50109">
    <property type="entry name" value="HIS_KIN"/>
    <property type="match status" value="1"/>
</dbReference>
<dbReference type="PANTHER" id="PTHR43047">
    <property type="entry name" value="TWO-COMPONENT HISTIDINE PROTEIN KINASE"/>
    <property type="match status" value="1"/>
</dbReference>
<dbReference type="EMBL" id="LOZE01000127">
    <property type="protein sequence ID" value="KVM22031.1"/>
    <property type="molecule type" value="Genomic_DNA"/>
</dbReference>
<dbReference type="Gene3D" id="1.20.120.160">
    <property type="entry name" value="HPT domain"/>
    <property type="match status" value="1"/>
</dbReference>
<dbReference type="CDD" id="cd00082">
    <property type="entry name" value="HisKA"/>
    <property type="match status" value="1"/>
</dbReference>
<keyword evidence="15 21" id="KW-0472">Membrane</keyword>
<evidence type="ECO:0000256" key="8">
    <source>
        <dbReference type="ARBA" id="ARBA00022692"/>
    </source>
</evidence>
<organism evidence="25 26">
    <name type="scientific">Burkholderia ubonensis</name>
    <dbReference type="NCBI Taxonomy" id="101571"/>
    <lineage>
        <taxon>Bacteria</taxon>
        <taxon>Pseudomonadati</taxon>
        <taxon>Pseudomonadota</taxon>
        <taxon>Betaproteobacteria</taxon>
        <taxon>Burkholderiales</taxon>
        <taxon>Burkholderiaceae</taxon>
        <taxon>Burkholderia</taxon>
        <taxon>Burkholderia cepacia complex</taxon>
    </lineage>
</organism>
<dbReference type="SUPFAM" id="SSF47226">
    <property type="entry name" value="Histidine-containing phosphotransfer domain, HPT domain"/>
    <property type="match status" value="1"/>
</dbReference>
<evidence type="ECO:0000256" key="18">
    <source>
        <dbReference type="PROSITE-ProRule" id="PRU00110"/>
    </source>
</evidence>
<dbReference type="Proteomes" id="UP000061665">
    <property type="component" value="Unassembled WGS sequence"/>
</dbReference>
<evidence type="ECO:0000259" key="24">
    <source>
        <dbReference type="PROSITE" id="PS50894"/>
    </source>
</evidence>
<evidence type="ECO:0000256" key="7">
    <source>
        <dbReference type="ARBA" id="ARBA00022679"/>
    </source>
</evidence>
<dbReference type="InterPro" id="IPR008207">
    <property type="entry name" value="Sig_transdc_His_kin_Hpt_dom"/>
</dbReference>
<proteinExistence type="predicted"/>
<evidence type="ECO:0000256" key="21">
    <source>
        <dbReference type="SAM" id="Phobius"/>
    </source>
</evidence>
<evidence type="ECO:0000256" key="5">
    <source>
        <dbReference type="ARBA" id="ARBA00022519"/>
    </source>
</evidence>
<evidence type="ECO:0000256" key="20">
    <source>
        <dbReference type="SAM" id="MobiDB-lite"/>
    </source>
</evidence>
<dbReference type="FunFam" id="3.30.565.10:FF:000010">
    <property type="entry name" value="Sensor histidine kinase RcsC"/>
    <property type="match status" value="1"/>
</dbReference>
<dbReference type="InterPro" id="IPR001789">
    <property type="entry name" value="Sig_transdc_resp-reg_receiver"/>
</dbReference>
<evidence type="ECO:0000256" key="4">
    <source>
        <dbReference type="ARBA" id="ARBA00022475"/>
    </source>
</evidence>
<dbReference type="SUPFAM" id="SSF55785">
    <property type="entry name" value="PYP-like sensor domain (PAS domain)"/>
    <property type="match status" value="1"/>
</dbReference>
<feature type="transmembrane region" description="Helical" evidence="21">
    <location>
        <begin position="37"/>
        <end position="61"/>
    </location>
</feature>
<dbReference type="InterPro" id="IPR011006">
    <property type="entry name" value="CheY-like_superfamily"/>
</dbReference>
<dbReference type="PROSITE" id="PS50110">
    <property type="entry name" value="RESPONSE_REGULATORY"/>
    <property type="match status" value="1"/>
</dbReference>
<dbReference type="InterPro" id="IPR003661">
    <property type="entry name" value="HisK_dim/P_dom"/>
</dbReference>
<dbReference type="SUPFAM" id="SSF47384">
    <property type="entry name" value="Homodimeric domain of signal transducing histidine kinase"/>
    <property type="match status" value="1"/>
</dbReference>
<dbReference type="RefSeq" id="WP_059727813.1">
    <property type="nucleotide sequence ID" value="NZ_LOYI01000139.1"/>
</dbReference>
<accession>A0AB73FXQ1</accession>
<feature type="modified residue" description="Phosphohistidine" evidence="18">
    <location>
        <position position="956"/>
    </location>
</feature>
<keyword evidence="9" id="KW-0732">Signal</keyword>
<keyword evidence="11" id="KW-0547">Nucleotide-binding</keyword>
<dbReference type="SUPFAM" id="SSF55874">
    <property type="entry name" value="ATPase domain of HSP90 chaperone/DNA topoisomerase II/histidine kinase"/>
    <property type="match status" value="1"/>
</dbReference>
<comment type="caution">
    <text evidence="25">The sequence shown here is derived from an EMBL/GenBank/DDBJ whole genome shotgun (WGS) entry which is preliminary data.</text>
</comment>
<evidence type="ECO:0000313" key="26">
    <source>
        <dbReference type="Proteomes" id="UP000061665"/>
    </source>
</evidence>
<evidence type="ECO:0000256" key="1">
    <source>
        <dbReference type="ARBA" id="ARBA00000085"/>
    </source>
</evidence>
<dbReference type="InterPro" id="IPR004358">
    <property type="entry name" value="Sig_transdc_His_kin-like_C"/>
</dbReference>
<dbReference type="InterPro" id="IPR036890">
    <property type="entry name" value="HATPase_C_sf"/>
</dbReference>
<keyword evidence="13" id="KW-0902">Two-component regulatory system</keyword>
<evidence type="ECO:0000256" key="15">
    <source>
        <dbReference type="ARBA" id="ARBA00023136"/>
    </source>
</evidence>
<keyword evidence="6 19" id="KW-0597">Phosphoprotein</keyword>
<dbReference type="InterPro" id="IPR036641">
    <property type="entry name" value="HPT_dom_sf"/>
</dbReference>
<evidence type="ECO:0000256" key="17">
    <source>
        <dbReference type="ARBA" id="ARBA00070152"/>
    </source>
</evidence>
<dbReference type="Pfam" id="PF01627">
    <property type="entry name" value="Hpt"/>
    <property type="match status" value="1"/>
</dbReference>
<dbReference type="Pfam" id="PF00072">
    <property type="entry name" value="Response_reg"/>
    <property type="match status" value="1"/>
</dbReference>
<comment type="function">
    <text evidence="16">Member of the two-component regulatory system BvgS/BvgA. Phosphorylates BvgA via a four-step phosphorelay in response to environmental signals.</text>
</comment>
<comment type="subcellular location">
    <subcellularLocation>
        <location evidence="2">Cell inner membrane</location>
        <topology evidence="2">Multi-pass membrane protein</topology>
    </subcellularLocation>
</comment>
<keyword evidence="11" id="KW-0067">ATP-binding</keyword>
<feature type="domain" description="HPt" evidence="24">
    <location>
        <begin position="917"/>
        <end position="1009"/>
    </location>
</feature>
<evidence type="ECO:0000256" key="13">
    <source>
        <dbReference type="ARBA" id="ARBA00023012"/>
    </source>
</evidence>
<dbReference type="SMART" id="SM00387">
    <property type="entry name" value="HATPase_c"/>
    <property type="match status" value="1"/>
</dbReference>
<gene>
    <name evidence="25" type="ORF">WJ53_19450</name>
</gene>
<evidence type="ECO:0000313" key="25">
    <source>
        <dbReference type="EMBL" id="KVM22031.1"/>
    </source>
</evidence>
<feature type="transmembrane region" description="Helical" evidence="21">
    <location>
        <begin position="366"/>
        <end position="387"/>
    </location>
</feature>
<evidence type="ECO:0000256" key="11">
    <source>
        <dbReference type="ARBA" id="ARBA00022840"/>
    </source>
</evidence>
<dbReference type="SUPFAM" id="SSF52172">
    <property type="entry name" value="CheY-like"/>
    <property type="match status" value="1"/>
</dbReference>
<evidence type="ECO:0000256" key="16">
    <source>
        <dbReference type="ARBA" id="ARBA00058004"/>
    </source>
</evidence>
<evidence type="ECO:0000256" key="19">
    <source>
        <dbReference type="PROSITE-ProRule" id="PRU00169"/>
    </source>
</evidence>
<dbReference type="GO" id="GO:0005886">
    <property type="term" value="C:plasma membrane"/>
    <property type="evidence" value="ECO:0007669"/>
    <property type="project" value="UniProtKB-SubCell"/>
</dbReference>
<keyword evidence="8 21" id="KW-0812">Transmembrane</keyword>
<keyword evidence="7" id="KW-0808">Transferase</keyword>
<feature type="compositionally biased region" description="Low complexity" evidence="20">
    <location>
        <begin position="9"/>
        <end position="27"/>
    </location>
</feature>
<dbReference type="CDD" id="cd16922">
    <property type="entry name" value="HATPase_EvgS-ArcB-TorS-like"/>
    <property type="match status" value="1"/>
</dbReference>
<keyword evidence="10" id="KW-0418">Kinase</keyword>
<keyword evidence="12 21" id="KW-1133">Transmembrane helix</keyword>
<dbReference type="InterPro" id="IPR036097">
    <property type="entry name" value="HisK_dim/P_sf"/>
</dbReference>
<feature type="region of interest" description="Disordered" evidence="20">
    <location>
        <begin position="1"/>
        <end position="27"/>
    </location>
</feature>
<dbReference type="PROSITE" id="PS50894">
    <property type="entry name" value="HPT"/>
    <property type="match status" value="1"/>
</dbReference>
<dbReference type="Gene3D" id="3.30.565.10">
    <property type="entry name" value="Histidine kinase-like ATPase, C-terminal domain"/>
    <property type="match status" value="1"/>
</dbReference>
<evidence type="ECO:0000256" key="6">
    <source>
        <dbReference type="ARBA" id="ARBA00022553"/>
    </source>
</evidence>
<protein>
    <recommendedName>
        <fullName evidence="17">Virulence sensor protein BvgS</fullName>
        <ecNumber evidence="3">2.7.13.3</ecNumber>
    </recommendedName>
</protein>
<evidence type="ECO:0000256" key="12">
    <source>
        <dbReference type="ARBA" id="ARBA00022989"/>
    </source>
</evidence>